<feature type="transmembrane region" description="Helical" evidence="2">
    <location>
        <begin position="6"/>
        <end position="27"/>
    </location>
</feature>
<proteinExistence type="predicted"/>
<evidence type="ECO:0000256" key="1">
    <source>
        <dbReference type="SAM" id="MobiDB-lite"/>
    </source>
</evidence>
<feature type="compositionally biased region" description="Low complexity" evidence="1">
    <location>
        <begin position="214"/>
        <end position="223"/>
    </location>
</feature>
<reference evidence="4" key="1">
    <citation type="submission" date="2014-06" db="EMBL/GenBank/DDBJ databases">
        <authorList>
            <person name="Aslett M."/>
            <person name="De Silva N."/>
        </authorList>
    </citation>
    <scope>NUCLEOTIDE SEQUENCE [LARGE SCALE GENOMIC DNA]</scope>
    <source>
        <strain evidence="4">Bond</strain>
    </source>
</reference>
<evidence type="ECO:0000313" key="3">
    <source>
        <dbReference type="EMBL" id="CDR95661.1"/>
    </source>
</evidence>
<dbReference type="RefSeq" id="XP_012767847.1">
    <property type="nucleotide sequence ID" value="XM_012912393.1"/>
</dbReference>
<dbReference type="EMBL" id="LK391708">
    <property type="protein sequence ID" value="CDR95661.1"/>
    <property type="molecule type" value="Genomic_DNA"/>
</dbReference>
<dbReference type="KEGG" id="bbig:BBBOND_0208150"/>
<evidence type="ECO:0000313" key="4">
    <source>
        <dbReference type="Proteomes" id="UP000033188"/>
    </source>
</evidence>
<keyword evidence="4" id="KW-1185">Reference proteome</keyword>
<organism evidence="3 4">
    <name type="scientific">Babesia bigemina</name>
    <dbReference type="NCBI Taxonomy" id="5866"/>
    <lineage>
        <taxon>Eukaryota</taxon>
        <taxon>Sar</taxon>
        <taxon>Alveolata</taxon>
        <taxon>Apicomplexa</taxon>
        <taxon>Aconoidasida</taxon>
        <taxon>Piroplasmida</taxon>
        <taxon>Babesiidae</taxon>
        <taxon>Babesia</taxon>
    </lineage>
</organism>
<evidence type="ECO:0000256" key="2">
    <source>
        <dbReference type="SAM" id="Phobius"/>
    </source>
</evidence>
<sequence>MRDITYYRWQVVWFILCFYTIFSYGLVMRSPAIDDYWVGDTMRSKRIERVRELLNESSVSILLNTLQVFGNQVGEILRGDHVNNDNVLKGITDRYPTYHELHEFCEGFSRVADDQLTHIRNAWDIYTRYNDIKAELGKIDLQSPRADELIDERNRLESQFEMYVPFLESALRVEADKLVPIAVYLLNILDTRIKTLSSIQKPAESTNGAHTGKTLQTTTTLQRRNPKTEDNACICSSEWSVEKPKDSSTCHTRDAKSATKSSGHTTLGWSVIQTLSALAIMMPL</sequence>
<keyword evidence="2" id="KW-1133">Transmembrane helix</keyword>
<keyword evidence="2" id="KW-0472">Membrane</keyword>
<dbReference type="AlphaFoldDB" id="A0A061D4L8"/>
<dbReference type="GeneID" id="24564202"/>
<keyword evidence="2" id="KW-0812">Transmembrane</keyword>
<dbReference type="OrthoDB" id="366974at2759"/>
<feature type="compositionally biased region" description="Basic and acidic residues" evidence="1">
    <location>
        <begin position="244"/>
        <end position="257"/>
    </location>
</feature>
<dbReference type="Proteomes" id="UP000033188">
    <property type="component" value="Chromosome 2"/>
</dbReference>
<name>A0A061D4L8_BABBI</name>
<feature type="region of interest" description="Disordered" evidence="1">
    <location>
        <begin position="244"/>
        <end position="263"/>
    </location>
</feature>
<dbReference type="VEuPathDB" id="PiroplasmaDB:BBBOND_0208150"/>
<gene>
    <name evidence="3" type="ORF">BBBOND_0208150</name>
</gene>
<accession>A0A061D4L8</accession>
<protein>
    <submittedName>
        <fullName evidence="3">Uncharacterized protein</fullName>
    </submittedName>
</protein>
<feature type="region of interest" description="Disordered" evidence="1">
    <location>
        <begin position="202"/>
        <end position="227"/>
    </location>
</feature>